<proteinExistence type="predicted"/>
<evidence type="ECO:0008006" key="4">
    <source>
        <dbReference type="Google" id="ProtNLM"/>
    </source>
</evidence>
<protein>
    <recommendedName>
        <fullName evidence="4">Reverse transcriptase domain-containing protein</fullName>
    </recommendedName>
</protein>
<name>A0ABD2XST0_9HYME</name>
<keyword evidence="3" id="KW-1185">Reference proteome</keyword>
<feature type="compositionally biased region" description="Basic residues" evidence="1">
    <location>
        <begin position="1"/>
        <end position="18"/>
    </location>
</feature>
<dbReference type="EMBL" id="JBJJXI010000007">
    <property type="protein sequence ID" value="KAL3407503.1"/>
    <property type="molecule type" value="Genomic_DNA"/>
</dbReference>
<gene>
    <name evidence="2" type="ORF">TKK_000478</name>
</gene>
<evidence type="ECO:0000313" key="3">
    <source>
        <dbReference type="Proteomes" id="UP001627154"/>
    </source>
</evidence>
<dbReference type="PANTHER" id="PTHR19446">
    <property type="entry name" value="REVERSE TRANSCRIPTASES"/>
    <property type="match status" value="1"/>
</dbReference>
<reference evidence="2 3" key="1">
    <citation type="journal article" date="2024" name="bioRxiv">
        <title>A reference genome for Trichogramma kaykai: A tiny desert-dwelling parasitoid wasp with competing sex-ratio distorters.</title>
        <authorList>
            <person name="Culotta J."/>
            <person name="Lindsey A.R."/>
        </authorList>
    </citation>
    <scope>NUCLEOTIDE SEQUENCE [LARGE SCALE GENOMIC DNA]</scope>
    <source>
        <strain evidence="2 3">KSX58</strain>
    </source>
</reference>
<organism evidence="2 3">
    <name type="scientific">Trichogramma kaykai</name>
    <dbReference type="NCBI Taxonomy" id="54128"/>
    <lineage>
        <taxon>Eukaryota</taxon>
        <taxon>Metazoa</taxon>
        <taxon>Ecdysozoa</taxon>
        <taxon>Arthropoda</taxon>
        <taxon>Hexapoda</taxon>
        <taxon>Insecta</taxon>
        <taxon>Pterygota</taxon>
        <taxon>Neoptera</taxon>
        <taxon>Endopterygota</taxon>
        <taxon>Hymenoptera</taxon>
        <taxon>Apocrita</taxon>
        <taxon>Proctotrupomorpha</taxon>
        <taxon>Chalcidoidea</taxon>
        <taxon>Trichogrammatidae</taxon>
        <taxon>Trichogramma</taxon>
    </lineage>
</organism>
<feature type="region of interest" description="Disordered" evidence="1">
    <location>
        <begin position="1"/>
        <end position="22"/>
    </location>
</feature>
<dbReference type="AlphaFoldDB" id="A0ABD2XST0"/>
<accession>A0ABD2XST0</accession>
<dbReference type="Proteomes" id="UP001627154">
    <property type="component" value="Unassembled WGS sequence"/>
</dbReference>
<evidence type="ECO:0000313" key="2">
    <source>
        <dbReference type="EMBL" id="KAL3407503.1"/>
    </source>
</evidence>
<comment type="caution">
    <text evidence="2">The sequence shown here is derived from an EMBL/GenBank/DDBJ whole genome shotgun (WGS) entry which is preliminary data.</text>
</comment>
<evidence type="ECO:0000256" key="1">
    <source>
        <dbReference type="SAM" id="MobiDB-lite"/>
    </source>
</evidence>
<sequence>MSDHRPHRGSAGPRRRWSARTLDEEVFSERLSDARIPHATPERQEDMAGALITAISEACGASMSSGGGRRRRREPVYWWTDEIAALGENCSTRTRWCTKQGSQARRGPAPGRLLAGVLGVPERWRLPKPVEEARLVLLLKPGKPPDAPSSYHPLCMLDTAGKSLERIICRRLEVYTEAPVGLSDRQHGFWRGRSTIDAIESVTAAAREAVGGTRSSCKYCAVVTLDVRNAFNSARRNNILAENAEHSDLRREEKSSIASFKKLPGQKISSSSC</sequence>